<dbReference type="Proteomes" id="UP000193711">
    <property type="component" value="Unassembled WGS sequence"/>
</dbReference>
<dbReference type="SUPFAM" id="SSF53335">
    <property type="entry name" value="S-adenosyl-L-methionine-dependent methyltransferases"/>
    <property type="match status" value="1"/>
</dbReference>
<dbReference type="OrthoDB" id="8385759at2"/>
<dbReference type="InterPro" id="IPR029063">
    <property type="entry name" value="SAM-dependent_MTases_sf"/>
</dbReference>
<feature type="domain" description="Methyltransferase" evidence="1">
    <location>
        <begin position="46"/>
        <end position="136"/>
    </location>
</feature>
<sequence length="197" mass="21607">MVQVDRGEHLRSGEWLDLNRAYWEAQDAEGPGERAGEPLAPGSRLLHLQCGGGERTLALAGPDVQVIGVDFSMQAVRRARARAIERGLTDRSRFLCANVYDLRHMLPEPDSFDRVLTSRSALTWLPDLEEWARIVEWFLAPLGSLRVDPDAGRPVVDADVRRWSPSAEDVIEALRATGLTVADPGDGSVGITASKTP</sequence>
<dbReference type="STRING" id="1891671.SAMN06295885_2834"/>
<keyword evidence="2" id="KW-0489">Methyltransferase</keyword>
<evidence type="ECO:0000313" key="3">
    <source>
        <dbReference type="Proteomes" id="UP000193711"/>
    </source>
</evidence>
<keyword evidence="2" id="KW-0808">Transferase</keyword>
<reference evidence="3" key="1">
    <citation type="submission" date="2017-04" db="EMBL/GenBank/DDBJ databases">
        <authorList>
            <person name="Varghese N."/>
            <person name="Submissions S."/>
        </authorList>
    </citation>
    <scope>NUCLEOTIDE SEQUENCE [LARGE SCALE GENOMIC DNA]</scope>
    <source>
        <strain evidence="3">VKM Ac-2121</strain>
    </source>
</reference>
<dbReference type="Gene3D" id="3.40.50.150">
    <property type="entry name" value="Vaccinia Virus protein VP39"/>
    <property type="match status" value="1"/>
</dbReference>
<dbReference type="AlphaFoldDB" id="A0A1X7P7M6"/>
<proteinExistence type="predicted"/>
<dbReference type="EMBL" id="FXBM01000002">
    <property type="protein sequence ID" value="SMH46812.1"/>
    <property type="molecule type" value="Genomic_DNA"/>
</dbReference>
<dbReference type="Pfam" id="PF13649">
    <property type="entry name" value="Methyltransf_25"/>
    <property type="match status" value="1"/>
</dbReference>
<protein>
    <submittedName>
        <fullName evidence="2">Methyltransferase domain-containing protein</fullName>
    </submittedName>
</protein>
<accession>A0A1X7P7M6</accession>
<dbReference type="InterPro" id="IPR041698">
    <property type="entry name" value="Methyltransf_25"/>
</dbReference>
<dbReference type="CDD" id="cd02440">
    <property type="entry name" value="AdoMet_MTases"/>
    <property type="match status" value="1"/>
</dbReference>
<keyword evidence="3" id="KW-1185">Reference proteome</keyword>
<dbReference type="GO" id="GO:0008168">
    <property type="term" value="F:methyltransferase activity"/>
    <property type="evidence" value="ECO:0007669"/>
    <property type="project" value="UniProtKB-KW"/>
</dbReference>
<dbReference type="RefSeq" id="WP_085477167.1">
    <property type="nucleotide sequence ID" value="NZ_FXBM01000002.1"/>
</dbReference>
<gene>
    <name evidence="2" type="ORF">SAMN06295885_2834</name>
</gene>
<organism evidence="2 3">
    <name type="scientific">Rathayibacter oskolensis</name>
    <dbReference type="NCBI Taxonomy" id="1891671"/>
    <lineage>
        <taxon>Bacteria</taxon>
        <taxon>Bacillati</taxon>
        <taxon>Actinomycetota</taxon>
        <taxon>Actinomycetes</taxon>
        <taxon>Micrococcales</taxon>
        <taxon>Microbacteriaceae</taxon>
        <taxon>Rathayibacter</taxon>
    </lineage>
</organism>
<dbReference type="GO" id="GO:0032259">
    <property type="term" value="P:methylation"/>
    <property type="evidence" value="ECO:0007669"/>
    <property type="project" value="UniProtKB-KW"/>
</dbReference>
<evidence type="ECO:0000259" key="1">
    <source>
        <dbReference type="Pfam" id="PF13649"/>
    </source>
</evidence>
<evidence type="ECO:0000313" key="2">
    <source>
        <dbReference type="EMBL" id="SMH46812.1"/>
    </source>
</evidence>
<name>A0A1X7P7M6_9MICO</name>